<dbReference type="InterPro" id="IPR012903">
    <property type="entry name" value="Nif11"/>
</dbReference>
<dbReference type="InterPro" id="IPR022516">
    <property type="entry name" value="CHP03798_Ocin"/>
</dbReference>
<sequence length="69" mass="7920">MSKQEVIRLFRNAQTNPNLRKVLNSALNLEAFVQIAHQHGYNFTVEEWQKATGLVIENSDSQVYENQGT</sequence>
<evidence type="ECO:0000259" key="1">
    <source>
        <dbReference type="Pfam" id="PF07862"/>
    </source>
</evidence>
<name>A0A9E3LT48_9NOST</name>
<organism evidence="2 3">
    <name type="scientific">Pelatocladus maniniholoensis HA4357-MV3</name>
    <dbReference type="NCBI Taxonomy" id="1117104"/>
    <lineage>
        <taxon>Bacteria</taxon>
        <taxon>Bacillati</taxon>
        <taxon>Cyanobacteriota</taxon>
        <taxon>Cyanophyceae</taxon>
        <taxon>Nostocales</taxon>
        <taxon>Nostocaceae</taxon>
        <taxon>Pelatocladus</taxon>
    </lineage>
</organism>
<dbReference type="Pfam" id="PF07862">
    <property type="entry name" value="Nif11"/>
    <property type="match status" value="1"/>
</dbReference>
<gene>
    <name evidence="2" type="ORF">KME28_07740</name>
</gene>
<reference evidence="2" key="1">
    <citation type="submission" date="2021-05" db="EMBL/GenBank/DDBJ databases">
        <authorList>
            <person name="Pietrasiak N."/>
            <person name="Ward R."/>
            <person name="Stajich J.E."/>
            <person name="Kurbessoian T."/>
        </authorList>
    </citation>
    <scope>NUCLEOTIDE SEQUENCE</scope>
    <source>
        <strain evidence="2">HA4357-MV3</strain>
    </source>
</reference>
<dbReference type="Proteomes" id="UP000813215">
    <property type="component" value="Unassembled WGS sequence"/>
</dbReference>
<dbReference type="EMBL" id="JAHHHW010000072">
    <property type="protein sequence ID" value="MBW4431610.1"/>
    <property type="molecule type" value="Genomic_DNA"/>
</dbReference>
<proteinExistence type="predicted"/>
<evidence type="ECO:0000313" key="3">
    <source>
        <dbReference type="Proteomes" id="UP000813215"/>
    </source>
</evidence>
<accession>A0A9E3LT48</accession>
<dbReference type="AlphaFoldDB" id="A0A9E3LT48"/>
<feature type="domain" description="Nif11" evidence="1">
    <location>
        <begin position="1"/>
        <end position="48"/>
    </location>
</feature>
<comment type="caution">
    <text evidence="2">The sequence shown here is derived from an EMBL/GenBank/DDBJ whole genome shotgun (WGS) entry which is preliminary data.</text>
</comment>
<protein>
    <submittedName>
        <fullName evidence="2">Nif11-like leader peptide family natural product</fullName>
    </submittedName>
</protein>
<reference evidence="2" key="2">
    <citation type="journal article" date="2022" name="Microbiol. Resour. Announc.">
        <title>Metagenome Sequencing to Explore Phylogenomics of Terrestrial Cyanobacteria.</title>
        <authorList>
            <person name="Ward R.D."/>
            <person name="Stajich J.E."/>
            <person name="Johansen J.R."/>
            <person name="Huntemann M."/>
            <person name="Clum A."/>
            <person name="Foster B."/>
            <person name="Foster B."/>
            <person name="Roux S."/>
            <person name="Palaniappan K."/>
            <person name="Varghese N."/>
            <person name="Mukherjee S."/>
            <person name="Reddy T.B.K."/>
            <person name="Daum C."/>
            <person name="Copeland A."/>
            <person name="Chen I.A."/>
            <person name="Ivanova N.N."/>
            <person name="Kyrpides N.C."/>
            <person name="Shapiro N."/>
            <person name="Eloe-Fadrosh E.A."/>
            <person name="Pietrasiak N."/>
        </authorList>
    </citation>
    <scope>NUCLEOTIDE SEQUENCE</scope>
    <source>
        <strain evidence="2">HA4357-MV3</strain>
    </source>
</reference>
<evidence type="ECO:0000313" key="2">
    <source>
        <dbReference type="EMBL" id="MBW4431610.1"/>
    </source>
</evidence>
<dbReference type="NCBIfam" id="TIGR03798">
    <property type="entry name" value="leader_Nif11"/>
    <property type="match status" value="1"/>
</dbReference>